<keyword evidence="3" id="KW-0804">Transcription</keyword>
<proteinExistence type="predicted"/>
<evidence type="ECO:0000313" key="8">
    <source>
        <dbReference type="Proteomes" id="UP000282971"/>
    </source>
</evidence>
<feature type="region of interest" description="Disordered" evidence="4">
    <location>
        <begin position="99"/>
        <end position="134"/>
    </location>
</feature>
<evidence type="ECO:0000256" key="1">
    <source>
        <dbReference type="ARBA" id="ARBA00023015"/>
    </source>
</evidence>
<dbReference type="InterPro" id="IPR000792">
    <property type="entry name" value="Tscrpt_reg_LuxR_C"/>
</dbReference>
<dbReference type="InterPro" id="IPR036388">
    <property type="entry name" value="WH-like_DNA-bd_sf"/>
</dbReference>
<keyword evidence="2" id="KW-0238">DNA-binding</keyword>
<gene>
    <name evidence="7" type="ORF">EOD43_10055</name>
</gene>
<dbReference type="PANTHER" id="PTHR44688:SF16">
    <property type="entry name" value="DNA-BINDING TRANSCRIPTIONAL ACTIVATOR DEVR_DOSR"/>
    <property type="match status" value="1"/>
</dbReference>
<feature type="domain" description="HTH luxR-type" evidence="6">
    <location>
        <begin position="2"/>
        <end position="67"/>
    </location>
</feature>
<feature type="transmembrane region" description="Helical" evidence="5">
    <location>
        <begin position="147"/>
        <end position="168"/>
    </location>
</feature>
<dbReference type="GO" id="GO:0006355">
    <property type="term" value="P:regulation of DNA-templated transcription"/>
    <property type="evidence" value="ECO:0007669"/>
    <property type="project" value="InterPro"/>
</dbReference>
<evidence type="ECO:0000259" key="6">
    <source>
        <dbReference type="PROSITE" id="PS50043"/>
    </source>
</evidence>
<dbReference type="OrthoDB" id="434992at2"/>
<organism evidence="7 8">
    <name type="scientific">Sphingomonas crocodyli</name>
    <dbReference type="NCBI Taxonomy" id="1979270"/>
    <lineage>
        <taxon>Bacteria</taxon>
        <taxon>Pseudomonadati</taxon>
        <taxon>Pseudomonadota</taxon>
        <taxon>Alphaproteobacteria</taxon>
        <taxon>Sphingomonadales</taxon>
        <taxon>Sphingomonadaceae</taxon>
        <taxon>Sphingomonas</taxon>
    </lineage>
</organism>
<evidence type="ECO:0000256" key="5">
    <source>
        <dbReference type="SAM" id="Phobius"/>
    </source>
</evidence>
<dbReference type="PANTHER" id="PTHR44688">
    <property type="entry name" value="DNA-BINDING TRANSCRIPTIONAL ACTIVATOR DEVR_DOSR"/>
    <property type="match status" value="1"/>
</dbReference>
<name>A0A437M903_9SPHN</name>
<feature type="compositionally biased region" description="Polar residues" evidence="4">
    <location>
        <begin position="108"/>
        <end position="117"/>
    </location>
</feature>
<dbReference type="Pfam" id="PF00196">
    <property type="entry name" value="GerE"/>
    <property type="match status" value="1"/>
</dbReference>
<evidence type="ECO:0000256" key="3">
    <source>
        <dbReference type="ARBA" id="ARBA00023163"/>
    </source>
</evidence>
<dbReference type="PROSITE" id="PS50043">
    <property type="entry name" value="HTH_LUXR_2"/>
    <property type="match status" value="1"/>
</dbReference>
<keyword evidence="8" id="KW-1185">Reference proteome</keyword>
<keyword evidence="1" id="KW-0805">Transcription regulation</keyword>
<sequence length="169" mass="18370">MDQTPIDRLSDRQKECLRLVWRHQSSKDIARQLGISPHTVDDYLRKAIRTLDAADRIDAAWRLHEAENGTPQSLMLQPRPVAEPLFSAAIASADEADAWGMAGHGKDSSGNNSTSEQAPYVPLPRPETGERNGLSASQKLARIGAMGMIWTGIAIAATGGLAALKYLIR</sequence>
<reference evidence="7 8" key="1">
    <citation type="submission" date="2019-01" db="EMBL/GenBank/DDBJ databases">
        <authorList>
            <person name="Chen W.-M."/>
        </authorList>
    </citation>
    <scope>NUCLEOTIDE SEQUENCE [LARGE SCALE GENOMIC DNA]</scope>
    <source>
        <strain evidence="7 8">CCP-7</strain>
    </source>
</reference>
<comment type="caution">
    <text evidence="7">The sequence shown here is derived from an EMBL/GenBank/DDBJ whole genome shotgun (WGS) entry which is preliminary data.</text>
</comment>
<dbReference type="AlphaFoldDB" id="A0A437M903"/>
<evidence type="ECO:0000256" key="2">
    <source>
        <dbReference type="ARBA" id="ARBA00023125"/>
    </source>
</evidence>
<dbReference type="InterPro" id="IPR016032">
    <property type="entry name" value="Sig_transdc_resp-reg_C-effctor"/>
</dbReference>
<dbReference type="SMART" id="SM00421">
    <property type="entry name" value="HTH_LUXR"/>
    <property type="match status" value="1"/>
</dbReference>
<dbReference type="EMBL" id="SACN01000001">
    <property type="protein sequence ID" value="RVT94172.1"/>
    <property type="molecule type" value="Genomic_DNA"/>
</dbReference>
<keyword evidence="5" id="KW-1133">Transmembrane helix</keyword>
<dbReference type="CDD" id="cd06170">
    <property type="entry name" value="LuxR_C_like"/>
    <property type="match status" value="1"/>
</dbReference>
<accession>A0A437M903</accession>
<evidence type="ECO:0000256" key="4">
    <source>
        <dbReference type="SAM" id="MobiDB-lite"/>
    </source>
</evidence>
<keyword evidence="5" id="KW-0472">Membrane</keyword>
<evidence type="ECO:0000313" key="7">
    <source>
        <dbReference type="EMBL" id="RVT94172.1"/>
    </source>
</evidence>
<dbReference type="Proteomes" id="UP000282971">
    <property type="component" value="Unassembled WGS sequence"/>
</dbReference>
<keyword evidence="5" id="KW-0812">Transmembrane</keyword>
<dbReference type="GO" id="GO:0003677">
    <property type="term" value="F:DNA binding"/>
    <property type="evidence" value="ECO:0007669"/>
    <property type="project" value="UniProtKB-KW"/>
</dbReference>
<dbReference type="SUPFAM" id="SSF46894">
    <property type="entry name" value="C-terminal effector domain of the bipartite response regulators"/>
    <property type="match status" value="1"/>
</dbReference>
<dbReference type="RefSeq" id="WP_127743407.1">
    <property type="nucleotide sequence ID" value="NZ_SACN01000001.1"/>
</dbReference>
<dbReference type="Gene3D" id="1.10.10.10">
    <property type="entry name" value="Winged helix-like DNA-binding domain superfamily/Winged helix DNA-binding domain"/>
    <property type="match status" value="1"/>
</dbReference>
<protein>
    <submittedName>
        <fullName evidence="7">LuxR family transcriptional regulator</fullName>
    </submittedName>
</protein>